<dbReference type="Pfam" id="PF00005">
    <property type="entry name" value="ABC_tran"/>
    <property type="match status" value="1"/>
</dbReference>
<dbReference type="Proteomes" id="UP001057134">
    <property type="component" value="Chromosome"/>
</dbReference>
<evidence type="ECO:0000256" key="4">
    <source>
        <dbReference type="ARBA" id="ARBA00022840"/>
    </source>
</evidence>
<dbReference type="SMART" id="SM00382">
    <property type="entry name" value="AAA"/>
    <property type="match status" value="1"/>
</dbReference>
<evidence type="ECO:0000259" key="5">
    <source>
        <dbReference type="PROSITE" id="PS50893"/>
    </source>
</evidence>
<dbReference type="InterPro" id="IPR003593">
    <property type="entry name" value="AAA+_ATPase"/>
</dbReference>
<dbReference type="InterPro" id="IPR027417">
    <property type="entry name" value="P-loop_NTPase"/>
</dbReference>
<keyword evidence="3" id="KW-0547">Nucleotide-binding</keyword>
<organism evidence="6 7">
    <name type="scientific">Paenibacillus konkukensis</name>
    <dbReference type="NCBI Taxonomy" id="2020716"/>
    <lineage>
        <taxon>Bacteria</taxon>
        <taxon>Bacillati</taxon>
        <taxon>Bacillota</taxon>
        <taxon>Bacilli</taxon>
        <taxon>Bacillales</taxon>
        <taxon>Paenibacillaceae</taxon>
        <taxon>Paenibacillus</taxon>
    </lineage>
</organism>
<evidence type="ECO:0000313" key="7">
    <source>
        <dbReference type="Proteomes" id="UP001057134"/>
    </source>
</evidence>
<dbReference type="PANTHER" id="PTHR43335">
    <property type="entry name" value="ABC TRANSPORTER, ATP-BINDING PROTEIN"/>
    <property type="match status" value="1"/>
</dbReference>
<protein>
    <submittedName>
        <fullName evidence="6">ABC transporter ATP-binding protein YbhF</fullName>
    </submittedName>
</protein>
<reference evidence="6" key="1">
    <citation type="submission" date="2018-02" db="EMBL/GenBank/DDBJ databases">
        <authorList>
            <person name="Kim S.-K."/>
            <person name="Jung H.-I."/>
            <person name="Lee S.-W."/>
        </authorList>
    </citation>
    <scope>NUCLEOTIDE SEQUENCE</scope>
    <source>
        <strain evidence="6">SK3146</strain>
    </source>
</reference>
<evidence type="ECO:0000313" key="6">
    <source>
        <dbReference type="EMBL" id="UQZ83535.1"/>
    </source>
</evidence>
<gene>
    <name evidence="6" type="primary">ybhF_2</name>
    <name evidence="6" type="ORF">SK3146_02722</name>
</gene>
<keyword evidence="7" id="KW-1185">Reference proteome</keyword>
<dbReference type="GO" id="GO:0005524">
    <property type="term" value="F:ATP binding"/>
    <property type="evidence" value="ECO:0007669"/>
    <property type="project" value="UniProtKB-KW"/>
</dbReference>
<feature type="domain" description="ABC transporter" evidence="5">
    <location>
        <begin position="3"/>
        <end position="231"/>
    </location>
</feature>
<dbReference type="InterPro" id="IPR003439">
    <property type="entry name" value="ABC_transporter-like_ATP-bd"/>
</dbReference>
<dbReference type="InterPro" id="IPR017871">
    <property type="entry name" value="ABC_transporter-like_CS"/>
</dbReference>
<keyword evidence="4 6" id="KW-0067">ATP-binding</keyword>
<evidence type="ECO:0000256" key="3">
    <source>
        <dbReference type="ARBA" id="ARBA00022741"/>
    </source>
</evidence>
<dbReference type="PROSITE" id="PS00211">
    <property type="entry name" value="ABC_TRANSPORTER_1"/>
    <property type="match status" value="1"/>
</dbReference>
<reference evidence="6" key="2">
    <citation type="journal article" date="2021" name="J Anim Sci Technol">
        <title>Complete genome sequence of Paenibacillus konkukensis sp. nov. SK3146 as a potential probiotic strain.</title>
        <authorList>
            <person name="Jung H.I."/>
            <person name="Park S."/>
            <person name="Niu K.M."/>
            <person name="Lee S.W."/>
            <person name="Kothari D."/>
            <person name="Yi K.J."/>
            <person name="Kim S.K."/>
        </authorList>
    </citation>
    <scope>NUCLEOTIDE SEQUENCE</scope>
    <source>
        <strain evidence="6">SK3146</strain>
    </source>
</reference>
<proteinExistence type="inferred from homology"/>
<name>A0ABY4RN02_9BACL</name>
<evidence type="ECO:0000256" key="2">
    <source>
        <dbReference type="ARBA" id="ARBA00022448"/>
    </source>
</evidence>
<dbReference type="PANTHER" id="PTHR43335:SF4">
    <property type="entry name" value="ABC TRANSPORTER, ATP-BINDING PROTEIN"/>
    <property type="match status" value="1"/>
</dbReference>
<dbReference type="Gene3D" id="3.40.50.300">
    <property type="entry name" value="P-loop containing nucleotide triphosphate hydrolases"/>
    <property type="match status" value="1"/>
</dbReference>
<evidence type="ECO:0000256" key="1">
    <source>
        <dbReference type="ARBA" id="ARBA00005417"/>
    </source>
</evidence>
<dbReference type="PROSITE" id="PS50893">
    <property type="entry name" value="ABC_TRANSPORTER_2"/>
    <property type="match status" value="1"/>
</dbReference>
<dbReference type="EMBL" id="CP027059">
    <property type="protein sequence ID" value="UQZ83535.1"/>
    <property type="molecule type" value="Genomic_DNA"/>
</dbReference>
<keyword evidence="2" id="KW-0813">Transport</keyword>
<sequence length="246" mass="28223">MVIEAEGLTKMYPNQRGIRDVGFQVRRGDIYGFLGPNGAGKTTVMKIMVNLCRADRGKVRLFGCDIAADYEKAMRRVGVLIERPEAYNDFSAYRNLEMVLRYYPELRKSRIDEALELVGLGGFKHEKVGRYSLGMKQRLGLASALLSKPELLILDEPTNGLDIEGMVDMRELIVRLAREEQMTFFISSHLIHEMELICNRVGMIYNGKLVREGLMSELVSEQHPTLEHYFVALAREERRERAHVRL</sequence>
<comment type="similarity">
    <text evidence="1">Belongs to the ABC transporter superfamily.</text>
</comment>
<dbReference type="SUPFAM" id="SSF52540">
    <property type="entry name" value="P-loop containing nucleoside triphosphate hydrolases"/>
    <property type="match status" value="1"/>
</dbReference>
<accession>A0ABY4RN02</accession>